<feature type="domain" description="Peptidase M24" evidence="4">
    <location>
        <begin position="158"/>
        <end position="361"/>
    </location>
</feature>
<keyword evidence="2" id="KW-0378">Hydrolase</keyword>
<keyword evidence="6" id="KW-0645">Protease</keyword>
<organism evidence="6 7">
    <name type="scientific">Antricoccus suffuscus</name>
    <dbReference type="NCBI Taxonomy" id="1629062"/>
    <lineage>
        <taxon>Bacteria</taxon>
        <taxon>Bacillati</taxon>
        <taxon>Actinomycetota</taxon>
        <taxon>Actinomycetes</taxon>
        <taxon>Geodermatophilales</taxon>
        <taxon>Antricoccaceae</taxon>
        <taxon>Antricoccus</taxon>
    </lineage>
</organism>
<evidence type="ECO:0000256" key="1">
    <source>
        <dbReference type="ARBA" id="ARBA00022723"/>
    </source>
</evidence>
<dbReference type="Gene3D" id="3.40.350.10">
    <property type="entry name" value="Creatinase/prolidase N-terminal domain"/>
    <property type="match status" value="1"/>
</dbReference>
<dbReference type="InterPro" id="IPR000587">
    <property type="entry name" value="Creatinase_N"/>
</dbReference>
<feature type="domain" description="Creatinase N-terminal" evidence="5">
    <location>
        <begin position="14"/>
        <end position="150"/>
    </location>
</feature>
<comment type="similarity">
    <text evidence="3">Belongs to the peptidase M24B family.</text>
</comment>
<keyword evidence="6" id="KW-0031">Aminopeptidase</keyword>
<comment type="caution">
    <text evidence="6">The sequence shown here is derived from an EMBL/GenBank/DDBJ whole genome shotgun (WGS) entry which is preliminary data.</text>
</comment>
<evidence type="ECO:0000256" key="3">
    <source>
        <dbReference type="RuleBase" id="RU000590"/>
    </source>
</evidence>
<evidence type="ECO:0000313" key="6">
    <source>
        <dbReference type="EMBL" id="PRZ42135.1"/>
    </source>
</evidence>
<accession>A0A2T1A0K7</accession>
<dbReference type="RefSeq" id="WP_106348648.1">
    <property type="nucleotide sequence ID" value="NZ_PVUE01000006.1"/>
</dbReference>
<evidence type="ECO:0000259" key="4">
    <source>
        <dbReference type="Pfam" id="PF00557"/>
    </source>
</evidence>
<proteinExistence type="inferred from homology"/>
<dbReference type="PANTHER" id="PTHR46112:SF3">
    <property type="entry name" value="AMINOPEPTIDASE YPDF"/>
    <property type="match status" value="1"/>
</dbReference>
<dbReference type="PANTHER" id="PTHR46112">
    <property type="entry name" value="AMINOPEPTIDASE"/>
    <property type="match status" value="1"/>
</dbReference>
<dbReference type="InterPro" id="IPR001131">
    <property type="entry name" value="Peptidase_M24B_aminopep-P_CS"/>
</dbReference>
<dbReference type="GO" id="GO:0046872">
    <property type="term" value="F:metal ion binding"/>
    <property type="evidence" value="ECO:0007669"/>
    <property type="project" value="UniProtKB-KW"/>
</dbReference>
<name>A0A2T1A0K7_9ACTN</name>
<dbReference type="GO" id="GO:0004177">
    <property type="term" value="F:aminopeptidase activity"/>
    <property type="evidence" value="ECO:0007669"/>
    <property type="project" value="UniProtKB-KW"/>
</dbReference>
<protein>
    <submittedName>
        <fullName evidence="6">Xaa-Pro aminopeptidase</fullName>
    </submittedName>
</protein>
<dbReference type="Pfam" id="PF00557">
    <property type="entry name" value="Peptidase_M24"/>
    <property type="match status" value="1"/>
</dbReference>
<gene>
    <name evidence="6" type="ORF">CLV47_1065</name>
</gene>
<dbReference type="Gene3D" id="3.90.230.10">
    <property type="entry name" value="Creatinase/methionine aminopeptidase superfamily"/>
    <property type="match status" value="1"/>
</dbReference>
<dbReference type="PROSITE" id="PS00491">
    <property type="entry name" value="PROLINE_PEPTIDASE"/>
    <property type="match status" value="1"/>
</dbReference>
<evidence type="ECO:0000313" key="7">
    <source>
        <dbReference type="Proteomes" id="UP000237752"/>
    </source>
</evidence>
<dbReference type="Proteomes" id="UP000237752">
    <property type="component" value="Unassembled WGS sequence"/>
</dbReference>
<keyword evidence="1 3" id="KW-0479">Metal-binding</keyword>
<dbReference type="InterPro" id="IPR029149">
    <property type="entry name" value="Creatin/AminoP/Spt16_N"/>
</dbReference>
<dbReference type="AlphaFoldDB" id="A0A2T1A0K7"/>
<evidence type="ECO:0000256" key="2">
    <source>
        <dbReference type="ARBA" id="ARBA00022801"/>
    </source>
</evidence>
<sequence>MTLAPDSPEEIRARLDKVARLVAESAADAVVLTPGADLRYLTGYDAMLSERLTCLVVPASGTPMLIAPTLEKSLAAASVAAGLGVEVRGWDETDNPSDMVVDLVPRPTDRPRAIAVADRMWAQHLFGIHYAAPDAKLTSAATIMAAMRMVKSEVEVEALARAGDAIDSVHAQMGELLKVGMAERQVAHEIAAAIRASGHATVDFTIVGSGPNGASPHHEYADRVISAGDVVVVDIGGTMPDGYCSDSTRTYVVGGEPTKEVSEFYDVLQSAQEAAVQFVRPGVTAEEIDATAREIITTAGHGEHFLHRTGHGIGLEVHEHPYIVEGNDRTIEAGMAFSIEPGIYLEGRYGARIEDIVVCTDDSVRRLNNRDHALVALPG</sequence>
<dbReference type="Pfam" id="PF01321">
    <property type="entry name" value="Creatinase_N"/>
    <property type="match status" value="1"/>
</dbReference>
<dbReference type="InterPro" id="IPR050659">
    <property type="entry name" value="Peptidase_M24B"/>
</dbReference>
<dbReference type="SUPFAM" id="SSF53092">
    <property type="entry name" value="Creatinase/prolidase N-terminal domain"/>
    <property type="match status" value="1"/>
</dbReference>
<dbReference type="OrthoDB" id="9806388at2"/>
<dbReference type="SUPFAM" id="SSF55920">
    <property type="entry name" value="Creatinase/aminopeptidase"/>
    <property type="match status" value="1"/>
</dbReference>
<dbReference type="InterPro" id="IPR036005">
    <property type="entry name" value="Creatinase/aminopeptidase-like"/>
</dbReference>
<keyword evidence="7" id="KW-1185">Reference proteome</keyword>
<evidence type="ECO:0000259" key="5">
    <source>
        <dbReference type="Pfam" id="PF01321"/>
    </source>
</evidence>
<dbReference type="InterPro" id="IPR000994">
    <property type="entry name" value="Pept_M24"/>
</dbReference>
<dbReference type="EMBL" id="PVUE01000006">
    <property type="protein sequence ID" value="PRZ42135.1"/>
    <property type="molecule type" value="Genomic_DNA"/>
</dbReference>
<reference evidence="6 7" key="1">
    <citation type="submission" date="2018-03" db="EMBL/GenBank/DDBJ databases">
        <title>Genomic Encyclopedia of Archaeal and Bacterial Type Strains, Phase II (KMG-II): from individual species to whole genera.</title>
        <authorList>
            <person name="Goeker M."/>
        </authorList>
    </citation>
    <scope>NUCLEOTIDE SEQUENCE [LARGE SCALE GENOMIC DNA]</scope>
    <source>
        <strain evidence="6 7">DSM 100065</strain>
    </source>
</reference>